<feature type="region of interest" description="Disordered" evidence="1">
    <location>
        <begin position="1"/>
        <end position="52"/>
    </location>
</feature>
<keyword evidence="2" id="KW-0812">Transmembrane</keyword>
<evidence type="ECO:0000256" key="2">
    <source>
        <dbReference type="SAM" id="Phobius"/>
    </source>
</evidence>
<organism evidence="3 4">
    <name type="scientific">Saguinus oedipus</name>
    <name type="common">Cotton-top tamarin</name>
    <name type="synonym">Oedipomidas oedipus</name>
    <dbReference type="NCBI Taxonomy" id="9490"/>
    <lineage>
        <taxon>Eukaryota</taxon>
        <taxon>Metazoa</taxon>
        <taxon>Chordata</taxon>
        <taxon>Craniata</taxon>
        <taxon>Vertebrata</taxon>
        <taxon>Euteleostomi</taxon>
        <taxon>Mammalia</taxon>
        <taxon>Eutheria</taxon>
        <taxon>Euarchontoglires</taxon>
        <taxon>Primates</taxon>
        <taxon>Haplorrhini</taxon>
        <taxon>Platyrrhini</taxon>
        <taxon>Cebidae</taxon>
        <taxon>Callitrichinae</taxon>
        <taxon>Saguinus</taxon>
    </lineage>
</organism>
<comment type="caution">
    <text evidence="3">The sequence shown here is derived from an EMBL/GenBank/DDBJ whole genome shotgun (WGS) entry which is preliminary data.</text>
</comment>
<dbReference type="InterPro" id="IPR022317">
    <property type="entry name" value="TNFR_13B"/>
</dbReference>
<feature type="transmembrane region" description="Helical" evidence="2">
    <location>
        <begin position="76"/>
        <end position="101"/>
    </location>
</feature>
<dbReference type="EMBL" id="JASSZA010000005">
    <property type="protein sequence ID" value="KAK2110469.1"/>
    <property type="molecule type" value="Genomic_DNA"/>
</dbReference>
<sequence length="140" mass="14901">MEEWINFLQDPESIPAASGSGEEASLSGSQTGQQQGGSDTCGLQEPNEGKRRRHYRGISRCLAALPGQKLSADQLALVYSTLGLCLCTVVCCFLVAVACFLKKKGDPCSCQPRTRPFHSPAKSSQGECMELGSSPFSLLG</sequence>
<keyword evidence="2" id="KW-1133">Transmembrane helix</keyword>
<evidence type="ECO:0000313" key="3">
    <source>
        <dbReference type="EMBL" id="KAK2110469.1"/>
    </source>
</evidence>
<proteinExistence type="predicted"/>
<dbReference type="PANTHER" id="PTHR15511:SF2">
    <property type="entry name" value="TUMOR NECROSIS FACTOR RECEPTOR SUPERFAMILY MEMBER 13B"/>
    <property type="match status" value="1"/>
</dbReference>
<gene>
    <name evidence="3" type="ORF">P7K49_010215</name>
</gene>
<evidence type="ECO:0000256" key="1">
    <source>
        <dbReference type="SAM" id="MobiDB-lite"/>
    </source>
</evidence>
<reference evidence="3 4" key="1">
    <citation type="submission" date="2023-05" db="EMBL/GenBank/DDBJ databases">
        <title>B98-5 Cell Line De Novo Hybrid Assembly: An Optical Mapping Approach.</title>
        <authorList>
            <person name="Kananen K."/>
            <person name="Auerbach J.A."/>
            <person name="Kautto E."/>
            <person name="Blachly J.S."/>
        </authorList>
    </citation>
    <scope>NUCLEOTIDE SEQUENCE [LARGE SCALE GENOMIC DNA]</scope>
    <source>
        <strain evidence="3">B95-8</strain>
        <tissue evidence="3">Cell line</tissue>
    </source>
</reference>
<keyword evidence="2" id="KW-0472">Membrane</keyword>
<name>A0ABQ9VNM6_SAGOE</name>
<dbReference type="PANTHER" id="PTHR15511">
    <property type="entry name" value="TUMOR NECROSIS FACTOR RECEPTOR SUPERFAMILY MEMBER 13B"/>
    <property type="match status" value="1"/>
</dbReference>
<feature type="compositionally biased region" description="Low complexity" evidence="1">
    <location>
        <begin position="12"/>
        <end position="38"/>
    </location>
</feature>
<protein>
    <submittedName>
        <fullName evidence="3">Uncharacterized protein</fullName>
    </submittedName>
</protein>
<accession>A0ABQ9VNM6</accession>
<keyword evidence="4" id="KW-1185">Reference proteome</keyword>
<dbReference type="Proteomes" id="UP001266305">
    <property type="component" value="Unassembled WGS sequence"/>
</dbReference>
<evidence type="ECO:0000313" key="4">
    <source>
        <dbReference type="Proteomes" id="UP001266305"/>
    </source>
</evidence>